<evidence type="ECO:0000256" key="6">
    <source>
        <dbReference type="ARBA" id="ARBA00022670"/>
    </source>
</evidence>
<evidence type="ECO:0000256" key="2">
    <source>
        <dbReference type="ARBA" id="ARBA00004752"/>
    </source>
</evidence>
<keyword evidence="5" id="KW-0121">Carboxypeptidase</keyword>
<keyword evidence="17" id="KW-1185">Reference proteome</keyword>
<dbReference type="InterPro" id="IPR012338">
    <property type="entry name" value="Beta-lactam/transpept-like"/>
</dbReference>
<dbReference type="NCBIfam" id="TIGR02073">
    <property type="entry name" value="PBP_1c"/>
    <property type="match status" value="1"/>
</dbReference>
<evidence type="ECO:0000256" key="5">
    <source>
        <dbReference type="ARBA" id="ARBA00022645"/>
    </source>
</evidence>
<dbReference type="EC" id="2.4.99.28" evidence="11"/>
<dbReference type="InterPro" id="IPR001264">
    <property type="entry name" value="Glyco_trans_51"/>
</dbReference>
<dbReference type="InterPro" id="IPR023346">
    <property type="entry name" value="Lysozyme-like_dom_sf"/>
</dbReference>
<dbReference type="PANTHER" id="PTHR32282">
    <property type="entry name" value="BINDING PROTEIN TRANSPEPTIDASE, PUTATIVE-RELATED"/>
    <property type="match status" value="1"/>
</dbReference>
<dbReference type="SUPFAM" id="SSF56601">
    <property type="entry name" value="beta-lactamase/transpeptidase-like"/>
    <property type="match status" value="1"/>
</dbReference>
<dbReference type="InterPro" id="IPR009647">
    <property type="entry name" value="PBP_C"/>
</dbReference>
<comment type="catalytic activity">
    <reaction evidence="12">
        <text>[GlcNAc-(1-&gt;4)-Mur2Ac(oyl-L-Ala-gamma-D-Glu-L-Lys-D-Ala-D-Ala)](n)-di-trans,octa-cis-undecaprenyl diphosphate + beta-D-GlcNAc-(1-&gt;4)-Mur2Ac(oyl-L-Ala-gamma-D-Glu-L-Lys-D-Ala-D-Ala)-di-trans,octa-cis-undecaprenyl diphosphate = [GlcNAc-(1-&gt;4)-Mur2Ac(oyl-L-Ala-gamma-D-Glu-L-Lys-D-Ala-D-Ala)](n+1)-di-trans,octa-cis-undecaprenyl diphosphate + di-trans,octa-cis-undecaprenyl diphosphate + H(+)</text>
        <dbReference type="Rhea" id="RHEA:23708"/>
        <dbReference type="Rhea" id="RHEA-COMP:9602"/>
        <dbReference type="Rhea" id="RHEA-COMP:9603"/>
        <dbReference type="ChEBI" id="CHEBI:15378"/>
        <dbReference type="ChEBI" id="CHEBI:58405"/>
        <dbReference type="ChEBI" id="CHEBI:60033"/>
        <dbReference type="ChEBI" id="CHEBI:78435"/>
        <dbReference type="EC" id="2.4.99.28"/>
    </reaction>
</comment>
<accession>A0ABT7DYD5</accession>
<reference evidence="16" key="1">
    <citation type="submission" date="2023-03" db="EMBL/GenBank/DDBJ databases">
        <title>Chitinimonas shenzhenensis gen. nov., sp. nov., a novel member of family Burkholderiaceae isolated from activated sludge collected in Shen Zhen, China.</title>
        <authorList>
            <person name="Wang X."/>
        </authorList>
    </citation>
    <scope>NUCLEOTIDE SEQUENCE</scope>
    <source>
        <strain evidence="16">DQS-5</strain>
    </source>
</reference>
<comment type="pathway">
    <text evidence="2">Cell wall biogenesis; peptidoglycan biosynthesis.</text>
</comment>
<evidence type="ECO:0000313" key="17">
    <source>
        <dbReference type="Proteomes" id="UP001172778"/>
    </source>
</evidence>
<name>A0ABT7DYD5_9NEIS</name>
<proteinExistence type="inferred from homology"/>
<evidence type="ECO:0000256" key="1">
    <source>
        <dbReference type="ARBA" id="ARBA00004377"/>
    </source>
</evidence>
<dbReference type="EMBL" id="JARRAF010000014">
    <property type="protein sequence ID" value="MDK2125009.1"/>
    <property type="molecule type" value="Genomic_DNA"/>
</dbReference>
<evidence type="ECO:0000256" key="8">
    <source>
        <dbReference type="ARBA" id="ARBA00022679"/>
    </source>
</evidence>
<dbReference type="InterPro" id="IPR036950">
    <property type="entry name" value="PBP_transglycosylase"/>
</dbReference>
<sequence>MPTFKDVQSGWRSSDSWLTDRHGEPLSRMRVDIQSRKLSWVSLDQISPAFLQAVVQVEDRRFYAHQGVDWSALGAASLSTLRGDRRGGSTISMQLAGLLDSSLKPSGSGRSLWQKAKQIRQAQQIEQSWTKAQILEAYINLVPFRAEVQGIDAASRYLIGKPPDKLNRTESALLSSLLRSPNASPQQVADRVCRQIQQSAEPTPCTPIRQMVIEALSGQRAQAESVVDLAPELARRLLTSPGVRVRSSLDASLQRWLRQELRERIAELKDRNVRDASGIVIDNTSGEVLAWVGNLGKAASAPHVDGVMAPRQAGSTLKPFVYGLAIERQLLTPASLLEDSPVNLQTPAGVYMPQNYDHSFRGWVSVRTALASSLNIPAIRTIILTGYEPVYERLKWLGFPLDLPADHYGYGLALGVADVRLAELANAYRSLANNGIWSSLRFHPGQRPEDGKRVFSPATAFLVSHMLSDRAARNTTFSLENALATRVWSAVKTGTSKDMRDNWCIGFTERYTVGIWVGNADGEPMWDVSGVSGAAPAWLDTVNRLHANLPSQERPPPAGVVASRVKYVPSIEPARDEWFLTGTEMTELRLNQLAIRPRITYPGDGMIFATDQDIPVTNQAIRFEASAGENLRFRLNGVVIAPASHRHLWSPRPGRYQLELVNNQGKVFSVVHFQVRGAALAILNKGPKL</sequence>
<dbReference type="InterPro" id="IPR050396">
    <property type="entry name" value="Glycosyltr_51/Transpeptidase"/>
</dbReference>
<evidence type="ECO:0000256" key="10">
    <source>
        <dbReference type="ARBA" id="ARBA00023268"/>
    </source>
</evidence>
<comment type="similarity">
    <text evidence="4">In the N-terminal section; belongs to the glycosyltransferase 51 family.</text>
</comment>
<dbReference type="InterPro" id="IPR011815">
    <property type="entry name" value="PBP_1c"/>
</dbReference>
<dbReference type="Gene3D" id="1.10.3810.10">
    <property type="entry name" value="Biosynthetic peptidoglycan transglycosylase-like"/>
    <property type="match status" value="1"/>
</dbReference>
<evidence type="ECO:0000256" key="9">
    <source>
        <dbReference type="ARBA" id="ARBA00022801"/>
    </source>
</evidence>
<evidence type="ECO:0000259" key="14">
    <source>
        <dbReference type="Pfam" id="PF00912"/>
    </source>
</evidence>
<evidence type="ECO:0000313" key="16">
    <source>
        <dbReference type="EMBL" id="MDK2125009.1"/>
    </source>
</evidence>
<organism evidence="16 17">
    <name type="scientific">Parachitinimonas caeni</name>
    <dbReference type="NCBI Taxonomy" id="3031301"/>
    <lineage>
        <taxon>Bacteria</taxon>
        <taxon>Pseudomonadati</taxon>
        <taxon>Pseudomonadota</taxon>
        <taxon>Betaproteobacteria</taxon>
        <taxon>Neisseriales</taxon>
        <taxon>Chitinibacteraceae</taxon>
        <taxon>Parachitinimonas</taxon>
    </lineage>
</organism>
<keyword evidence="6" id="KW-0645">Protease</keyword>
<keyword evidence="9" id="KW-0378">Hydrolase</keyword>
<evidence type="ECO:0000259" key="13">
    <source>
        <dbReference type="Pfam" id="PF00905"/>
    </source>
</evidence>
<dbReference type="PANTHER" id="PTHR32282:SF15">
    <property type="entry name" value="PENICILLIN-BINDING PROTEIN 1C"/>
    <property type="match status" value="1"/>
</dbReference>
<dbReference type="Pfam" id="PF06832">
    <property type="entry name" value="BiPBP_C"/>
    <property type="match status" value="1"/>
</dbReference>
<evidence type="ECO:0000256" key="3">
    <source>
        <dbReference type="ARBA" id="ARBA00007090"/>
    </source>
</evidence>
<keyword evidence="10" id="KW-0511">Multifunctional enzyme</keyword>
<dbReference type="Gene3D" id="3.40.710.10">
    <property type="entry name" value="DD-peptidase/beta-lactamase superfamily"/>
    <property type="match status" value="1"/>
</dbReference>
<keyword evidence="7" id="KW-0328">Glycosyltransferase</keyword>
<feature type="domain" description="Penicillin-binding C-terminal" evidence="15">
    <location>
        <begin position="593"/>
        <end position="671"/>
    </location>
</feature>
<dbReference type="Pfam" id="PF00905">
    <property type="entry name" value="Transpeptidase"/>
    <property type="match status" value="1"/>
</dbReference>
<dbReference type="InterPro" id="IPR001460">
    <property type="entry name" value="PCN-bd_Tpept"/>
</dbReference>
<protein>
    <recommendedName>
        <fullName evidence="11">peptidoglycan glycosyltransferase</fullName>
        <ecNumber evidence="11">2.4.99.28</ecNumber>
    </recommendedName>
</protein>
<dbReference type="Proteomes" id="UP001172778">
    <property type="component" value="Unassembled WGS sequence"/>
</dbReference>
<feature type="domain" description="Glycosyl transferase family 51" evidence="14">
    <location>
        <begin position="27"/>
        <end position="195"/>
    </location>
</feature>
<evidence type="ECO:0000256" key="7">
    <source>
        <dbReference type="ARBA" id="ARBA00022676"/>
    </source>
</evidence>
<evidence type="ECO:0000256" key="11">
    <source>
        <dbReference type="ARBA" id="ARBA00044770"/>
    </source>
</evidence>
<gene>
    <name evidence="16" type="primary">pbpC</name>
    <name evidence="16" type="ORF">PZA18_13220</name>
</gene>
<comment type="subcellular location">
    <subcellularLocation>
        <location evidence="1">Cell inner membrane</location>
        <topology evidence="1">Single-pass membrane protein</topology>
    </subcellularLocation>
</comment>
<dbReference type="Pfam" id="PF00912">
    <property type="entry name" value="Transgly"/>
    <property type="match status" value="1"/>
</dbReference>
<dbReference type="SUPFAM" id="SSF53955">
    <property type="entry name" value="Lysozyme-like"/>
    <property type="match status" value="1"/>
</dbReference>
<feature type="domain" description="Penicillin-binding protein transpeptidase" evidence="13">
    <location>
        <begin position="279"/>
        <end position="509"/>
    </location>
</feature>
<evidence type="ECO:0000259" key="15">
    <source>
        <dbReference type="Pfam" id="PF06832"/>
    </source>
</evidence>
<comment type="caution">
    <text evidence="16">The sequence shown here is derived from an EMBL/GenBank/DDBJ whole genome shotgun (WGS) entry which is preliminary data.</text>
</comment>
<evidence type="ECO:0000256" key="4">
    <source>
        <dbReference type="ARBA" id="ARBA00007739"/>
    </source>
</evidence>
<comment type="similarity">
    <text evidence="3">In the C-terminal section; belongs to the transpeptidase family.</text>
</comment>
<keyword evidence="8" id="KW-0808">Transferase</keyword>
<evidence type="ECO:0000256" key="12">
    <source>
        <dbReference type="ARBA" id="ARBA00049902"/>
    </source>
</evidence>